<evidence type="ECO:0000256" key="2">
    <source>
        <dbReference type="ARBA" id="ARBA00022737"/>
    </source>
</evidence>
<evidence type="ECO:0000256" key="1">
    <source>
        <dbReference type="ARBA" id="ARBA00022574"/>
    </source>
</evidence>
<keyword evidence="1 3" id="KW-0853">WD repeat</keyword>
<keyword evidence="2" id="KW-0677">Repeat</keyword>
<dbReference type="Proteomes" id="UP000190831">
    <property type="component" value="Chromosome C"/>
</dbReference>
<dbReference type="Pfam" id="PF00400">
    <property type="entry name" value="WD40"/>
    <property type="match status" value="3"/>
</dbReference>
<protein>
    <submittedName>
        <fullName evidence="4">LAFE_0C03158g1_1</fullName>
    </submittedName>
</protein>
<dbReference type="PANTHER" id="PTHR19919">
    <property type="entry name" value="WD REPEAT CONTAINING PROTEIN"/>
    <property type="match status" value="1"/>
</dbReference>
<dbReference type="STRING" id="4955.A0A1G4M983"/>
<organism evidence="4 5">
    <name type="scientific">Lachancea fermentati</name>
    <name type="common">Zygosaccharomyces fermentati</name>
    <dbReference type="NCBI Taxonomy" id="4955"/>
    <lineage>
        <taxon>Eukaryota</taxon>
        <taxon>Fungi</taxon>
        <taxon>Dikarya</taxon>
        <taxon>Ascomycota</taxon>
        <taxon>Saccharomycotina</taxon>
        <taxon>Saccharomycetes</taxon>
        <taxon>Saccharomycetales</taxon>
        <taxon>Saccharomycetaceae</taxon>
        <taxon>Lachancea</taxon>
    </lineage>
</organism>
<dbReference type="EMBL" id="LT598485">
    <property type="protein sequence ID" value="SCW00391.1"/>
    <property type="molecule type" value="Genomic_DNA"/>
</dbReference>
<dbReference type="InterPro" id="IPR045159">
    <property type="entry name" value="DCAF7-like"/>
</dbReference>
<dbReference type="SUPFAM" id="SSF50978">
    <property type="entry name" value="WD40 repeat-like"/>
    <property type="match status" value="1"/>
</dbReference>
<evidence type="ECO:0000313" key="4">
    <source>
        <dbReference type="EMBL" id="SCW00391.1"/>
    </source>
</evidence>
<dbReference type="InterPro" id="IPR001680">
    <property type="entry name" value="WD40_rpt"/>
</dbReference>
<gene>
    <name evidence="4" type="ORF">LAFE_0C03158G</name>
</gene>
<dbReference type="PROSITE" id="PS50294">
    <property type="entry name" value="WD_REPEATS_REGION"/>
    <property type="match status" value="1"/>
</dbReference>
<sequence>MDHYRSSKRSSISFGSYQRPSMNFGQNSSSYYTPRQLYSAQQSPQKTQAMIPCHYEAHFPLFALDWSEDDYVALGSYKEDAFNKIQIVHSNDLITWDKVSEGNVVFPISRVQWCPNGMSQRLATCSDSLRLWSFSDCTLQEQLNLSLCRYNKGTTTSMATLGQLPPVSSFHWNSIDNNLIISCSIDTTCTVWDLQSTNYVKTQLIAHDSEVFDVKFLTQSTQLFASCGGDGSVRVFDLRCLAHSTIIYEPSAASGVLRENSNSSSHALLRLEPSLYDPNVVATFTQDSNSIIILDMRYPGSPVLTLEGHISAVNQIQWHPSRRNVLLSCSDDCQVLYWDLNTWLSSSAVASTASKWNANNIVHSLDVPQQAYTDAPYEVNNIVWRPQDDWFGCNMGRQFQSVRA</sequence>
<evidence type="ECO:0000313" key="5">
    <source>
        <dbReference type="Proteomes" id="UP000190831"/>
    </source>
</evidence>
<name>A0A1G4M983_LACFM</name>
<keyword evidence="5" id="KW-1185">Reference proteome</keyword>
<feature type="repeat" description="WD" evidence="3">
    <location>
        <begin position="204"/>
        <end position="239"/>
    </location>
</feature>
<dbReference type="OMA" id="TIAMDAC"/>
<dbReference type="Gene3D" id="2.130.10.10">
    <property type="entry name" value="YVTN repeat-like/Quinoprotein amine dehydrogenase"/>
    <property type="match status" value="2"/>
</dbReference>
<proteinExistence type="predicted"/>
<feature type="repeat" description="WD" evidence="3">
    <location>
        <begin position="306"/>
        <end position="342"/>
    </location>
</feature>
<reference evidence="4 5" key="1">
    <citation type="submission" date="2016-03" db="EMBL/GenBank/DDBJ databases">
        <authorList>
            <person name="Devillers H."/>
        </authorList>
    </citation>
    <scope>NUCLEOTIDE SEQUENCE [LARGE SCALE GENOMIC DNA]</scope>
    <source>
        <strain evidence="4">CBS 6772</strain>
    </source>
</reference>
<dbReference type="AlphaFoldDB" id="A0A1G4M983"/>
<accession>A0A1G4M983</accession>
<dbReference type="OrthoDB" id="1284551at2759"/>
<dbReference type="InterPro" id="IPR015943">
    <property type="entry name" value="WD40/YVTN_repeat-like_dom_sf"/>
</dbReference>
<dbReference type="PROSITE" id="PS50082">
    <property type="entry name" value="WD_REPEATS_2"/>
    <property type="match status" value="2"/>
</dbReference>
<evidence type="ECO:0000256" key="3">
    <source>
        <dbReference type="PROSITE-ProRule" id="PRU00221"/>
    </source>
</evidence>
<dbReference type="SMART" id="SM00320">
    <property type="entry name" value="WD40"/>
    <property type="match status" value="4"/>
</dbReference>
<dbReference type="InterPro" id="IPR036322">
    <property type="entry name" value="WD40_repeat_dom_sf"/>
</dbReference>